<comment type="catalytic activity">
    <reaction evidence="13">
        <text>a lipid A disaccharide + ATP = a lipid IVA + ADP + H(+)</text>
        <dbReference type="Rhea" id="RHEA:67840"/>
        <dbReference type="ChEBI" id="CHEBI:15378"/>
        <dbReference type="ChEBI" id="CHEBI:30616"/>
        <dbReference type="ChEBI" id="CHEBI:176343"/>
        <dbReference type="ChEBI" id="CHEBI:176425"/>
        <dbReference type="ChEBI" id="CHEBI:456216"/>
        <dbReference type="EC" id="2.7.1.130"/>
    </reaction>
</comment>
<dbReference type="EC" id="2.7.1.130" evidence="3 13"/>
<reference evidence="16" key="2">
    <citation type="submission" date="2019-01" db="EMBL/GenBank/DDBJ databases">
        <title>Genome sequence of Desulfonema ishimotonii strain Tokyo 01.</title>
        <authorList>
            <person name="Fukui M."/>
        </authorList>
    </citation>
    <scope>NUCLEOTIDE SEQUENCE [LARGE SCALE GENOMIC DNA]</scope>
    <source>
        <strain evidence="16">Tokyo 01</strain>
    </source>
</reference>
<dbReference type="RefSeq" id="WP_124330861.1">
    <property type="nucleotide sequence ID" value="NZ_BEXT01000001.1"/>
</dbReference>
<keyword evidence="9 13" id="KW-0418">Kinase</keyword>
<evidence type="ECO:0000256" key="4">
    <source>
        <dbReference type="ARBA" id="ARBA00016436"/>
    </source>
</evidence>
<evidence type="ECO:0000256" key="9">
    <source>
        <dbReference type="ARBA" id="ARBA00022777"/>
    </source>
</evidence>
<dbReference type="GO" id="GO:0005886">
    <property type="term" value="C:plasma membrane"/>
    <property type="evidence" value="ECO:0007669"/>
    <property type="project" value="TreeGrafter"/>
</dbReference>
<dbReference type="PANTHER" id="PTHR42724:SF1">
    <property type="entry name" value="TETRAACYLDISACCHARIDE 4'-KINASE, MITOCHONDRIAL-RELATED"/>
    <property type="match status" value="1"/>
</dbReference>
<keyword evidence="11 13" id="KW-0443">Lipid metabolism</keyword>
<comment type="function">
    <text evidence="1 13">Transfers the gamma-phosphate of ATP to the 4'-position of a tetraacyldisaccharide 1-phosphate intermediate (termed DS-1-P) to form tetraacyldisaccharide 1,4'-bis-phosphate (lipid IVA).</text>
</comment>
<evidence type="ECO:0000256" key="11">
    <source>
        <dbReference type="ARBA" id="ARBA00023098"/>
    </source>
</evidence>
<dbReference type="InterPro" id="IPR003758">
    <property type="entry name" value="LpxK"/>
</dbReference>
<evidence type="ECO:0000256" key="6">
    <source>
        <dbReference type="ARBA" id="ARBA00022556"/>
    </source>
</evidence>
<keyword evidence="10 13" id="KW-0067">ATP-binding</keyword>
<sequence length="388" mass="41978">MSRLVSRAKTVMTGHGTGGALPLCLNGLSRIYESVVRGRASLYGSGVIRSHRLPCKVISVGNIVAGGTGKTPMTLFLARLLIRSGQRVAILSRGYRGQAEKTGGIVCDGKTLLMGPDEAGDEPFMMASHLKSVPVLVGRNRCESGRRAVEMFRPDVILLDDAFQHLKLKRDLNLVLLDSRSPFGNGHLLPLGLLREPLSALERADAFVLTRWNSEPPPSELPSGKPVFRTGHTPYLFRMIPAGRSGQEISVSPNAVPEEPVPPSPRCNADREVSSHPKAACLTGRNAFAFSGIARNEAFVESAMFLGCKICGAMGFPDHHPWSGADFRQIFQAARAAGAEMLVTTEKDYARLSDDVRFPLDLGVIGIEISMKSGRADFEAFLKKSLSL</sequence>
<dbReference type="GO" id="GO:0009029">
    <property type="term" value="F:lipid-A 4'-kinase activity"/>
    <property type="evidence" value="ECO:0007669"/>
    <property type="project" value="UniProtKB-UniRule"/>
</dbReference>
<dbReference type="GO" id="GO:0009245">
    <property type="term" value="P:lipid A biosynthetic process"/>
    <property type="evidence" value="ECO:0007669"/>
    <property type="project" value="UniProtKB-UniRule"/>
</dbReference>
<dbReference type="GO" id="GO:0005524">
    <property type="term" value="F:ATP binding"/>
    <property type="evidence" value="ECO:0007669"/>
    <property type="project" value="UniProtKB-UniRule"/>
</dbReference>
<gene>
    <name evidence="13" type="primary">lpxK</name>
    <name evidence="15" type="ORF">DENIS_4822</name>
</gene>
<organism evidence="15 16">
    <name type="scientific">Desulfonema ishimotonii</name>
    <dbReference type="NCBI Taxonomy" id="45657"/>
    <lineage>
        <taxon>Bacteria</taxon>
        <taxon>Pseudomonadati</taxon>
        <taxon>Thermodesulfobacteriota</taxon>
        <taxon>Desulfobacteria</taxon>
        <taxon>Desulfobacterales</taxon>
        <taxon>Desulfococcaceae</taxon>
        <taxon>Desulfonema</taxon>
    </lineage>
</organism>
<dbReference type="UniPathway" id="UPA00359">
    <property type="reaction ID" value="UER00482"/>
</dbReference>
<comment type="caution">
    <text evidence="15">The sequence shown here is derived from an EMBL/GenBank/DDBJ whole genome shotgun (WGS) entry which is preliminary data.</text>
</comment>
<dbReference type="EMBL" id="BEXT01000001">
    <property type="protein sequence ID" value="GBC63824.1"/>
    <property type="molecule type" value="Genomic_DNA"/>
</dbReference>
<dbReference type="AlphaFoldDB" id="A0A401G3M9"/>
<evidence type="ECO:0000256" key="7">
    <source>
        <dbReference type="ARBA" id="ARBA00022679"/>
    </source>
</evidence>
<accession>A0A401G3M9</accession>
<protein>
    <recommendedName>
        <fullName evidence="4 13">Tetraacyldisaccharide 4'-kinase</fullName>
        <ecNumber evidence="3 13">2.7.1.130</ecNumber>
    </recommendedName>
    <alternativeName>
        <fullName evidence="12 13">Lipid A 4'-kinase</fullName>
    </alternativeName>
</protein>
<dbReference type="Proteomes" id="UP000288096">
    <property type="component" value="Unassembled WGS sequence"/>
</dbReference>
<evidence type="ECO:0000313" key="16">
    <source>
        <dbReference type="Proteomes" id="UP000288096"/>
    </source>
</evidence>
<evidence type="ECO:0000256" key="3">
    <source>
        <dbReference type="ARBA" id="ARBA00012071"/>
    </source>
</evidence>
<comment type="pathway">
    <text evidence="2 13">Glycolipid biosynthesis; lipid IV(A) biosynthesis; lipid IV(A) from (3R)-3-hydroxytetradecanoyl-[acyl-carrier-protein] and UDP-N-acetyl-alpha-D-glucosamine: step 6/6.</text>
</comment>
<dbReference type="Pfam" id="PF02606">
    <property type="entry name" value="LpxK"/>
    <property type="match status" value="1"/>
</dbReference>
<keyword evidence="6 13" id="KW-0441">Lipid A biosynthesis</keyword>
<dbReference type="OrthoDB" id="9766423at2"/>
<dbReference type="GO" id="GO:0009244">
    <property type="term" value="P:lipopolysaccharide core region biosynthetic process"/>
    <property type="evidence" value="ECO:0007669"/>
    <property type="project" value="TreeGrafter"/>
</dbReference>
<evidence type="ECO:0000256" key="13">
    <source>
        <dbReference type="HAMAP-Rule" id="MF_00409"/>
    </source>
</evidence>
<keyword evidence="7 13" id="KW-0808">Transferase</keyword>
<dbReference type="HAMAP" id="MF_00409">
    <property type="entry name" value="LpxK"/>
    <property type="match status" value="1"/>
</dbReference>
<evidence type="ECO:0000256" key="10">
    <source>
        <dbReference type="ARBA" id="ARBA00022840"/>
    </source>
</evidence>
<keyword evidence="8 13" id="KW-0547">Nucleotide-binding</keyword>
<feature type="region of interest" description="Disordered" evidence="14">
    <location>
        <begin position="251"/>
        <end position="272"/>
    </location>
</feature>
<evidence type="ECO:0000256" key="14">
    <source>
        <dbReference type="SAM" id="MobiDB-lite"/>
    </source>
</evidence>
<evidence type="ECO:0000256" key="1">
    <source>
        <dbReference type="ARBA" id="ARBA00002274"/>
    </source>
</evidence>
<feature type="binding site" evidence="13">
    <location>
        <begin position="64"/>
        <end position="71"/>
    </location>
    <ligand>
        <name>ATP</name>
        <dbReference type="ChEBI" id="CHEBI:30616"/>
    </ligand>
</feature>
<reference evidence="16" key="1">
    <citation type="submission" date="2017-11" db="EMBL/GenBank/DDBJ databases">
        <authorList>
            <person name="Watanabe M."/>
            <person name="Kojima H."/>
        </authorList>
    </citation>
    <scope>NUCLEOTIDE SEQUENCE [LARGE SCALE GENOMIC DNA]</scope>
    <source>
        <strain evidence="16">Tokyo 01</strain>
    </source>
</reference>
<dbReference type="SUPFAM" id="SSF52540">
    <property type="entry name" value="P-loop containing nucleoside triphosphate hydrolases"/>
    <property type="match status" value="1"/>
</dbReference>
<keyword evidence="16" id="KW-1185">Reference proteome</keyword>
<dbReference type="InterPro" id="IPR027417">
    <property type="entry name" value="P-loop_NTPase"/>
</dbReference>
<evidence type="ECO:0000256" key="12">
    <source>
        <dbReference type="ARBA" id="ARBA00029757"/>
    </source>
</evidence>
<dbReference type="PANTHER" id="PTHR42724">
    <property type="entry name" value="TETRAACYLDISACCHARIDE 4'-KINASE"/>
    <property type="match status" value="1"/>
</dbReference>
<evidence type="ECO:0000313" key="15">
    <source>
        <dbReference type="EMBL" id="GBC63824.1"/>
    </source>
</evidence>
<keyword evidence="5 13" id="KW-0444">Lipid biosynthesis</keyword>
<proteinExistence type="inferred from homology"/>
<comment type="similarity">
    <text evidence="13">Belongs to the LpxK family.</text>
</comment>
<evidence type="ECO:0000256" key="8">
    <source>
        <dbReference type="ARBA" id="ARBA00022741"/>
    </source>
</evidence>
<evidence type="ECO:0000256" key="2">
    <source>
        <dbReference type="ARBA" id="ARBA00004870"/>
    </source>
</evidence>
<name>A0A401G3M9_9BACT</name>
<evidence type="ECO:0000256" key="5">
    <source>
        <dbReference type="ARBA" id="ARBA00022516"/>
    </source>
</evidence>
<dbReference type="NCBIfam" id="TIGR00682">
    <property type="entry name" value="lpxK"/>
    <property type="match status" value="1"/>
</dbReference>